<proteinExistence type="predicted"/>
<evidence type="ECO:0000313" key="2">
    <source>
        <dbReference type="Proteomes" id="UP000018896"/>
    </source>
</evidence>
<sequence length="50" mass="5686">MCSVTLGSYIYSDKVTETTTWLSKITFEWGLMGTITNAMVKNVFHHVDPM</sequence>
<protein>
    <submittedName>
        <fullName evidence="1">Uncharacterized protein</fullName>
    </submittedName>
</protein>
<dbReference type="Proteomes" id="UP000018896">
    <property type="component" value="Unassembled WGS sequence"/>
</dbReference>
<dbReference type="EMBL" id="BAUV01000008">
    <property type="protein sequence ID" value="GAE34449.1"/>
    <property type="molecule type" value="Genomic_DNA"/>
</dbReference>
<comment type="caution">
    <text evidence="1">The sequence shown here is derived from an EMBL/GenBank/DDBJ whole genome shotgun (WGS) entry which is preliminary data.</text>
</comment>
<dbReference type="STRING" id="1236973.JCM9157_1505"/>
<accession>W4QT21</accession>
<name>W4QT21_HALA3</name>
<organism evidence="1 2">
    <name type="scientific">Halalkalibacter akibai (strain ATCC 43226 / DSM 21942 / CIP 109018 / JCM 9157 / 1139)</name>
    <name type="common">Bacillus akibai</name>
    <dbReference type="NCBI Taxonomy" id="1236973"/>
    <lineage>
        <taxon>Bacteria</taxon>
        <taxon>Bacillati</taxon>
        <taxon>Bacillota</taxon>
        <taxon>Bacilli</taxon>
        <taxon>Bacillales</taxon>
        <taxon>Bacillaceae</taxon>
        <taxon>Halalkalibacter</taxon>
    </lineage>
</organism>
<gene>
    <name evidence="1" type="ORF">JCM9157_1505</name>
</gene>
<evidence type="ECO:0000313" key="1">
    <source>
        <dbReference type="EMBL" id="GAE34449.1"/>
    </source>
</evidence>
<dbReference type="AlphaFoldDB" id="W4QT21"/>
<reference evidence="1 2" key="1">
    <citation type="journal article" date="2014" name="Genome Announc.">
        <title>Draft Genome Sequences of Three Alkaliphilic Bacillus Strains, Bacillus wakoensis JCM 9140T, Bacillus akibai JCM 9157T, and Bacillus hemicellulosilyticus JCM 9152T.</title>
        <authorList>
            <person name="Yuki M."/>
            <person name="Oshima K."/>
            <person name="Suda W."/>
            <person name="Oshida Y."/>
            <person name="Kitamura K."/>
            <person name="Iida T."/>
            <person name="Hattori M."/>
            <person name="Ohkuma M."/>
        </authorList>
    </citation>
    <scope>NUCLEOTIDE SEQUENCE [LARGE SCALE GENOMIC DNA]</scope>
    <source>
        <strain evidence="1 2">JCM 9157</strain>
    </source>
</reference>
<keyword evidence="2" id="KW-1185">Reference proteome</keyword>